<reference evidence="1 2" key="1">
    <citation type="submission" date="2019-12" db="EMBL/GenBank/DDBJ databases">
        <title>Hybrid Genome Assemblies of two High G+C Isolates from Undergraduate Microbiology Courses.</title>
        <authorList>
            <person name="Ne Ville C.J."/>
            <person name="Enright D."/>
            <person name="Hernandez I."/>
            <person name="Dodsworth J."/>
            <person name="Orwin P.M."/>
        </authorList>
    </citation>
    <scope>NUCLEOTIDE SEQUENCE [LARGE SCALE GENOMIC DNA]</scope>
    <source>
        <strain evidence="1 2">CSUSB</strain>
    </source>
</reference>
<dbReference type="RefSeq" id="WP_157614610.1">
    <property type="nucleotide sequence ID" value="NZ_CP046622.1"/>
</dbReference>
<dbReference type="AlphaFoldDB" id="A0A6I6HK91"/>
<proteinExistence type="predicted"/>
<evidence type="ECO:0008006" key="3">
    <source>
        <dbReference type="Google" id="ProtNLM"/>
    </source>
</evidence>
<protein>
    <recommendedName>
        <fullName evidence="3">Leucine rich repeat variant</fullName>
    </recommendedName>
</protein>
<dbReference type="InterPro" id="IPR011989">
    <property type="entry name" value="ARM-like"/>
</dbReference>
<dbReference type="EMBL" id="CP046622">
    <property type="protein sequence ID" value="QGW83192.1"/>
    <property type="molecule type" value="Genomic_DNA"/>
</dbReference>
<gene>
    <name evidence="1" type="ORF">GOQ09_17130</name>
</gene>
<name>A0A6I6HK91_VARPD</name>
<evidence type="ECO:0000313" key="2">
    <source>
        <dbReference type="Proteomes" id="UP000425817"/>
    </source>
</evidence>
<organism evidence="1 2">
    <name type="scientific">Variovorax paradoxus</name>
    <dbReference type="NCBI Taxonomy" id="34073"/>
    <lineage>
        <taxon>Bacteria</taxon>
        <taxon>Pseudomonadati</taxon>
        <taxon>Pseudomonadota</taxon>
        <taxon>Betaproteobacteria</taxon>
        <taxon>Burkholderiales</taxon>
        <taxon>Comamonadaceae</taxon>
        <taxon>Variovorax</taxon>
    </lineage>
</organism>
<dbReference type="Proteomes" id="UP000425817">
    <property type="component" value="Chromosome"/>
</dbReference>
<dbReference type="OrthoDB" id="9132361at2"/>
<dbReference type="Gene3D" id="1.25.10.10">
    <property type="entry name" value="Leucine-rich Repeat Variant"/>
    <property type="match status" value="1"/>
</dbReference>
<dbReference type="InterPro" id="IPR016024">
    <property type="entry name" value="ARM-type_fold"/>
</dbReference>
<sequence length="132" mass="15321">MISSASEFAQLRSSQLKEEYDRAAHEEASLEVWKDVIENYPELRKWVAHNKTVPLEILQELCKFEVEVRFFVASKRKLSQELFELLSVDPDSTVRQQIAANKKTPLDILEKLSTDKDEDVVRVAKFNLLGRK</sequence>
<evidence type="ECO:0000313" key="1">
    <source>
        <dbReference type="EMBL" id="QGW83192.1"/>
    </source>
</evidence>
<accession>A0A6I6HK91</accession>
<dbReference type="SUPFAM" id="SSF48371">
    <property type="entry name" value="ARM repeat"/>
    <property type="match status" value="1"/>
</dbReference>